<dbReference type="Pfam" id="PF02763">
    <property type="entry name" value="Diphtheria_C"/>
    <property type="match status" value="1"/>
</dbReference>
<organism evidence="3 4">
    <name type="scientific">Streptomyces gamaensis</name>
    <dbReference type="NCBI Taxonomy" id="1763542"/>
    <lineage>
        <taxon>Bacteria</taxon>
        <taxon>Bacillati</taxon>
        <taxon>Actinomycetota</taxon>
        <taxon>Actinomycetes</taxon>
        <taxon>Kitasatosporales</taxon>
        <taxon>Streptomycetaceae</taxon>
        <taxon>Streptomyces</taxon>
    </lineage>
</organism>
<reference evidence="4" key="1">
    <citation type="journal article" date="2019" name="Int. J. Syst. Evol. Microbiol.">
        <title>The Global Catalogue of Microorganisms (GCM) 10K type strain sequencing project: providing services to taxonomists for standard genome sequencing and annotation.</title>
        <authorList>
            <consortium name="The Broad Institute Genomics Platform"/>
            <consortium name="The Broad Institute Genome Sequencing Center for Infectious Disease"/>
            <person name="Wu L."/>
            <person name="Ma J."/>
        </authorList>
    </citation>
    <scope>NUCLEOTIDE SEQUENCE [LARGE SCALE GENOMIC DNA]</scope>
    <source>
        <strain evidence="4">CGMCC 4.7304</strain>
    </source>
</reference>
<keyword evidence="4" id="KW-1185">Reference proteome</keyword>
<dbReference type="Gene3D" id="3.90.175.10">
    <property type="entry name" value="Diphtheria Toxin, domain 1"/>
    <property type="match status" value="1"/>
</dbReference>
<proteinExistence type="predicted"/>
<comment type="caution">
    <text evidence="3">The sequence shown here is derived from an EMBL/GenBank/DDBJ whole genome shotgun (WGS) entry which is preliminary data.</text>
</comment>
<dbReference type="InterPro" id="IPR036801">
    <property type="entry name" value="Diphtheria_tox_transloc_sf"/>
</dbReference>
<evidence type="ECO:0000313" key="4">
    <source>
        <dbReference type="Proteomes" id="UP001596083"/>
    </source>
</evidence>
<protein>
    <recommendedName>
        <fullName evidence="2">Diphtheria toxin catalytic domain-containing protein</fullName>
    </recommendedName>
</protein>
<feature type="compositionally biased region" description="Basic and acidic residues" evidence="1">
    <location>
        <begin position="227"/>
        <end position="243"/>
    </location>
</feature>
<evidence type="ECO:0000256" key="1">
    <source>
        <dbReference type="SAM" id="MobiDB-lite"/>
    </source>
</evidence>
<dbReference type="RefSeq" id="WP_390315902.1">
    <property type="nucleotide sequence ID" value="NZ_JBHSPB010000005.1"/>
</dbReference>
<feature type="compositionally biased region" description="Low complexity" evidence="1">
    <location>
        <begin position="1"/>
        <end position="12"/>
    </location>
</feature>
<accession>A0ABW0Z0L3</accession>
<dbReference type="PRINTS" id="PR00769">
    <property type="entry name" value="DPTHRIATOXIN"/>
</dbReference>
<dbReference type="SUPFAM" id="SSF56845">
    <property type="entry name" value="Diphtheria toxin, middle domain"/>
    <property type="match status" value="1"/>
</dbReference>
<dbReference type="Pfam" id="PF02764">
    <property type="entry name" value="Diphtheria_T"/>
    <property type="match status" value="1"/>
</dbReference>
<evidence type="ECO:0000313" key="3">
    <source>
        <dbReference type="EMBL" id="MFC5720489.1"/>
    </source>
</evidence>
<dbReference type="Proteomes" id="UP001596083">
    <property type="component" value="Unassembled WGS sequence"/>
</dbReference>
<dbReference type="InterPro" id="IPR022406">
    <property type="entry name" value="Diphtheria_toxin_catalytic_dom"/>
</dbReference>
<dbReference type="InterPro" id="IPR000512">
    <property type="entry name" value="Diphtheria_toxin"/>
</dbReference>
<feature type="region of interest" description="Disordered" evidence="1">
    <location>
        <begin position="1"/>
        <end position="26"/>
    </location>
</feature>
<sequence>MAAASAELAHAAPNSPTPDGISTTTQTGLTAYHGYKQPEHLDSILEGLRPVGSAGNNDPNWKGLYLAESINHAAGYSINDDATQAGGVVEVTLPHEVTVAEVTLAQREGEAEETYLARQLTFIKEKLDVKPGEQLMDTLGQRNTVIKMNDGTGRNEIIVPWNMAKDGKATSALKFRAGLKGVADASVYAAQAESCGTGGTRVRRSASWCQAVDWQQVKEKAKATVKKVTEDKAHMDSLPERSRTGLSRPEAVAVAERTHAKVREVSGTHVAAGAFGVGTWAYGMARTFSDKNATPLDKAAATTAIVPGVGQALGIADGVQNHDPEAIAVNAVALAALVASQAVPVVGEIVDVALLADAVVETLIDIFERAKADPPPPPSLDKGALPILPVPKADLPCSIWWFTMDVLWDTSVKVPGKTQTVVRERGGKEYTYPASDGKSPGWTVTRNRGDERTFDVFYRLTTDQGKVLESKKRAVVKASSDGFQCQTLIWEEDWNR</sequence>
<dbReference type="Gene3D" id="1.10.490.40">
    <property type="entry name" value="Diphtheria toxin, translocation domain"/>
    <property type="match status" value="1"/>
</dbReference>
<evidence type="ECO:0000259" key="2">
    <source>
        <dbReference type="Pfam" id="PF02763"/>
    </source>
</evidence>
<name>A0ABW0Z0L3_9ACTN</name>
<gene>
    <name evidence="3" type="ORF">ACFP1Z_09985</name>
</gene>
<feature type="domain" description="Diphtheria toxin catalytic" evidence="2">
    <location>
        <begin position="29"/>
        <end position="161"/>
    </location>
</feature>
<dbReference type="SUPFAM" id="SSF56399">
    <property type="entry name" value="ADP-ribosylation"/>
    <property type="match status" value="1"/>
</dbReference>
<dbReference type="EMBL" id="JBHSPB010000005">
    <property type="protein sequence ID" value="MFC5720489.1"/>
    <property type="molecule type" value="Genomic_DNA"/>
</dbReference>
<feature type="region of interest" description="Disordered" evidence="1">
    <location>
        <begin position="227"/>
        <end position="250"/>
    </location>
</feature>